<proteinExistence type="predicted"/>
<accession>A0ABU3ZRZ4</accession>
<protein>
    <submittedName>
        <fullName evidence="1">Uncharacterized protein</fullName>
    </submittedName>
</protein>
<gene>
    <name evidence="1" type="ORF">O0R41_01545</name>
</gene>
<sequence>MTVGDHVTLVPGIEGYPPTSSGGNYVVSAVDEGGRFCVDGMSRWLEPEMVAQVVIRAETATTV</sequence>
<evidence type="ECO:0000313" key="2">
    <source>
        <dbReference type="Proteomes" id="UP001185984"/>
    </source>
</evidence>
<dbReference type="EMBL" id="JAPTHD010000001">
    <property type="protein sequence ID" value="MDV5822289.1"/>
    <property type="molecule type" value="Genomic_DNA"/>
</dbReference>
<comment type="caution">
    <text evidence="1">The sequence shown here is derived from an EMBL/GenBank/DDBJ whole genome shotgun (WGS) entry which is preliminary data.</text>
</comment>
<name>A0ABU3ZRZ4_9SPHN</name>
<reference evidence="2" key="1">
    <citation type="journal article" date="2022" name="J Environ Chem Eng">
        <title>Biodegradation of petroleum oil using a constructed nonpathogenic and heavy metal-tolerant bacterial consortium isolated from marine sponges.</title>
        <authorList>
            <person name="Dechsakulwatana C."/>
            <person name="Rungsihiranrut A."/>
            <person name="Muangchinda C."/>
            <person name="Ningthoujam R."/>
            <person name="Klankeo P."/>
            <person name="Pinyakong O."/>
        </authorList>
    </citation>
    <scope>NUCLEOTIDE SEQUENCE [LARGE SCALE GENOMIC DNA]</scope>
    <source>
        <strain evidence="2">MO2-4</strain>
    </source>
</reference>
<dbReference type="RefSeq" id="WP_317515510.1">
    <property type="nucleotide sequence ID" value="NZ_JAPTHD010000001.1"/>
</dbReference>
<organism evidence="1 2">
    <name type="scientific">Sphingobium naphthae</name>
    <dbReference type="NCBI Taxonomy" id="1886786"/>
    <lineage>
        <taxon>Bacteria</taxon>
        <taxon>Pseudomonadati</taxon>
        <taxon>Pseudomonadota</taxon>
        <taxon>Alphaproteobacteria</taxon>
        <taxon>Sphingomonadales</taxon>
        <taxon>Sphingomonadaceae</taxon>
        <taxon>Sphingobium</taxon>
    </lineage>
</organism>
<keyword evidence="2" id="KW-1185">Reference proteome</keyword>
<dbReference type="Proteomes" id="UP001185984">
    <property type="component" value="Unassembled WGS sequence"/>
</dbReference>
<evidence type="ECO:0000313" key="1">
    <source>
        <dbReference type="EMBL" id="MDV5822289.1"/>
    </source>
</evidence>